<comment type="pathway">
    <text evidence="2">Lipid metabolism; fatty acid biosynthesis.</text>
</comment>
<evidence type="ECO:0000256" key="2">
    <source>
        <dbReference type="ARBA" id="ARBA00005194"/>
    </source>
</evidence>
<keyword evidence="8" id="KW-0443">Lipid metabolism</keyword>
<evidence type="ECO:0000256" key="10">
    <source>
        <dbReference type="ARBA" id="ARBA00023160"/>
    </source>
</evidence>
<dbReference type="PANTHER" id="PTHR24317">
    <property type="entry name" value="PEROXISOMAL TRANS-2-ENOYL-COA REDUCTASE"/>
    <property type="match status" value="1"/>
</dbReference>
<keyword evidence="3" id="KW-0444">Lipid biosynthesis</keyword>
<gene>
    <name evidence="11" type="ORF">J1605_013185</name>
</gene>
<dbReference type="EMBL" id="JAIQCJ010002233">
    <property type="protein sequence ID" value="KAJ8778951.1"/>
    <property type="molecule type" value="Genomic_DNA"/>
</dbReference>
<keyword evidence="12" id="KW-1185">Reference proteome</keyword>
<name>A0AB34GH46_ESCRO</name>
<evidence type="ECO:0000256" key="1">
    <source>
        <dbReference type="ARBA" id="ARBA00004275"/>
    </source>
</evidence>
<dbReference type="Proteomes" id="UP001159641">
    <property type="component" value="Unassembled WGS sequence"/>
</dbReference>
<comment type="subcellular location">
    <subcellularLocation>
        <location evidence="1">Peroxisome</location>
    </subcellularLocation>
</comment>
<dbReference type="GO" id="GO:0019166">
    <property type="term" value="F:trans-2-enoyl-CoA reductase (NADPH) activity"/>
    <property type="evidence" value="ECO:0007669"/>
    <property type="project" value="TreeGrafter"/>
</dbReference>
<evidence type="ECO:0000256" key="7">
    <source>
        <dbReference type="ARBA" id="ARBA00023002"/>
    </source>
</evidence>
<keyword evidence="6" id="KW-0521">NADP</keyword>
<dbReference type="AlphaFoldDB" id="A0AB34GH46"/>
<evidence type="ECO:0000256" key="4">
    <source>
        <dbReference type="ARBA" id="ARBA00022553"/>
    </source>
</evidence>
<keyword evidence="4" id="KW-0597">Phosphoprotein</keyword>
<dbReference type="PANTHER" id="PTHR24317:SF7">
    <property type="entry name" value="PEROXISOMAL TRANS-2-ENOYL-COA REDUCTASE"/>
    <property type="match status" value="1"/>
</dbReference>
<dbReference type="InterPro" id="IPR052388">
    <property type="entry name" value="Peroxisomal_t2-enoyl-CoA_red"/>
</dbReference>
<keyword evidence="5" id="KW-0276">Fatty acid metabolism</keyword>
<dbReference type="GO" id="GO:0006633">
    <property type="term" value="P:fatty acid biosynthetic process"/>
    <property type="evidence" value="ECO:0007669"/>
    <property type="project" value="UniProtKB-KW"/>
</dbReference>
<evidence type="ECO:0000256" key="9">
    <source>
        <dbReference type="ARBA" id="ARBA00023140"/>
    </source>
</evidence>
<evidence type="ECO:0000256" key="3">
    <source>
        <dbReference type="ARBA" id="ARBA00022516"/>
    </source>
</evidence>
<accession>A0AB34GH46</accession>
<keyword evidence="9" id="KW-0576">Peroxisome</keyword>
<dbReference type="InterPro" id="IPR036291">
    <property type="entry name" value="NAD(P)-bd_dom_sf"/>
</dbReference>
<keyword evidence="7" id="KW-0560">Oxidoreductase</keyword>
<dbReference type="SUPFAM" id="SSF51735">
    <property type="entry name" value="NAD(P)-binding Rossmann-fold domains"/>
    <property type="match status" value="1"/>
</dbReference>
<sequence length="107" mass="11625">MERLVSTWSPARAFAANMGAEGDFLQENGAMEVLSSEEHSGAAREGVYNLTKSLAVERASSGIRIDCVAPVRSHENIAFSKSYLTIGQFSIVKHRSLSGRNPILMVL</sequence>
<dbReference type="GO" id="GO:0033306">
    <property type="term" value="P:phytol metabolic process"/>
    <property type="evidence" value="ECO:0007669"/>
    <property type="project" value="TreeGrafter"/>
</dbReference>
<evidence type="ECO:0000256" key="5">
    <source>
        <dbReference type="ARBA" id="ARBA00022832"/>
    </source>
</evidence>
<keyword evidence="10" id="KW-0275">Fatty acid biosynthesis</keyword>
<dbReference type="GO" id="GO:0005777">
    <property type="term" value="C:peroxisome"/>
    <property type="evidence" value="ECO:0007669"/>
    <property type="project" value="UniProtKB-SubCell"/>
</dbReference>
<evidence type="ECO:0000256" key="6">
    <source>
        <dbReference type="ARBA" id="ARBA00022857"/>
    </source>
</evidence>
<proteinExistence type="predicted"/>
<organism evidence="11 12">
    <name type="scientific">Eschrichtius robustus</name>
    <name type="common">California gray whale</name>
    <name type="synonym">Eschrichtius gibbosus</name>
    <dbReference type="NCBI Taxonomy" id="9764"/>
    <lineage>
        <taxon>Eukaryota</taxon>
        <taxon>Metazoa</taxon>
        <taxon>Chordata</taxon>
        <taxon>Craniata</taxon>
        <taxon>Vertebrata</taxon>
        <taxon>Euteleostomi</taxon>
        <taxon>Mammalia</taxon>
        <taxon>Eutheria</taxon>
        <taxon>Laurasiatheria</taxon>
        <taxon>Artiodactyla</taxon>
        <taxon>Whippomorpha</taxon>
        <taxon>Cetacea</taxon>
        <taxon>Mysticeti</taxon>
        <taxon>Eschrichtiidae</taxon>
        <taxon>Eschrichtius</taxon>
    </lineage>
</organism>
<evidence type="ECO:0000313" key="12">
    <source>
        <dbReference type="Proteomes" id="UP001159641"/>
    </source>
</evidence>
<reference evidence="11 12" key="1">
    <citation type="submission" date="2022-11" db="EMBL/GenBank/DDBJ databases">
        <title>Whole genome sequence of Eschrichtius robustus ER-17-0199.</title>
        <authorList>
            <person name="Bruniche-Olsen A."/>
            <person name="Black A.N."/>
            <person name="Fields C.J."/>
            <person name="Walden K."/>
            <person name="Dewoody J.A."/>
        </authorList>
    </citation>
    <scope>NUCLEOTIDE SEQUENCE [LARGE SCALE GENOMIC DNA]</scope>
    <source>
        <strain evidence="11">ER-17-0199</strain>
        <tissue evidence="11">Blubber</tissue>
    </source>
</reference>
<comment type="caution">
    <text evidence="11">The sequence shown here is derived from an EMBL/GenBank/DDBJ whole genome shotgun (WGS) entry which is preliminary data.</text>
</comment>
<protein>
    <submittedName>
        <fullName evidence="11">Uncharacterized protein</fullName>
    </submittedName>
</protein>
<evidence type="ECO:0000256" key="8">
    <source>
        <dbReference type="ARBA" id="ARBA00023098"/>
    </source>
</evidence>
<evidence type="ECO:0000313" key="11">
    <source>
        <dbReference type="EMBL" id="KAJ8778951.1"/>
    </source>
</evidence>